<evidence type="ECO:0000256" key="1">
    <source>
        <dbReference type="SAM" id="MobiDB-lite"/>
    </source>
</evidence>
<dbReference type="EMBL" id="JYDI01000009">
    <property type="protein sequence ID" value="KRY59863.1"/>
    <property type="molecule type" value="Genomic_DNA"/>
</dbReference>
<feature type="region of interest" description="Disordered" evidence="1">
    <location>
        <begin position="81"/>
        <end position="119"/>
    </location>
</feature>
<dbReference type="Proteomes" id="UP000054653">
    <property type="component" value="Unassembled WGS sequence"/>
</dbReference>
<feature type="region of interest" description="Disordered" evidence="1">
    <location>
        <begin position="175"/>
        <end position="209"/>
    </location>
</feature>
<comment type="caution">
    <text evidence="2">The sequence shown here is derived from an EMBL/GenBank/DDBJ whole genome shotgun (WGS) entry which is preliminary data.</text>
</comment>
<keyword evidence="3" id="KW-1185">Reference proteome</keyword>
<dbReference type="AlphaFoldDB" id="A0A0V1DE88"/>
<organism evidence="2 3">
    <name type="scientific">Trichinella britovi</name>
    <name type="common">Parasitic roundworm</name>
    <dbReference type="NCBI Taxonomy" id="45882"/>
    <lineage>
        <taxon>Eukaryota</taxon>
        <taxon>Metazoa</taxon>
        <taxon>Ecdysozoa</taxon>
        <taxon>Nematoda</taxon>
        <taxon>Enoplea</taxon>
        <taxon>Dorylaimia</taxon>
        <taxon>Trichinellida</taxon>
        <taxon>Trichinellidae</taxon>
        <taxon>Trichinella</taxon>
    </lineage>
</organism>
<gene>
    <name evidence="2" type="ORF">T03_12893</name>
</gene>
<proteinExistence type="predicted"/>
<evidence type="ECO:0000313" key="3">
    <source>
        <dbReference type="Proteomes" id="UP000054653"/>
    </source>
</evidence>
<name>A0A0V1DE88_TRIBR</name>
<protein>
    <submittedName>
        <fullName evidence="2">Uncharacterized protein</fullName>
    </submittedName>
</protein>
<accession>A0A0V1DE88</accession>
<reference evidence="2 3" key="1">
    <citation type="submission" date="2015-01" db="EMBL/GenBank/DDBJ databases">
        <title>Evolution of Trichinella species and genotypes.</title>
        <authorList>
            <person name="Korhonen P.K."/>
            <person name="Edoardo P."/>
            <person name="Giuseppe L.R."/>
            <person name="Gasser R.B."/>
        </authorList>
    </citation>
    <scope>NUCLEOTIDE SEQUENCE [LARGE SCALE GENOMIC DNA]</scope>
    <source>
        <strain evidence="2">ISS120</strain>
    </source>
</reference>
<evidence type="ECO:0000313" key="2">
    <source>
        <dbReference type="EMBL" id="KRY59863.1"/>
    </source>
</evidence>
<sequence>MACGGFHLHKWASNEPFSLTDTDRANEIFPAENEDEDTEATEEYGGGCSDIVVGGCQGCVRYISIVCCFVVAMPSVKRETERKVNAPVDTGPSPNSDERVNNPTEGANEPARESGSSAEGYGSTFVVICRSDSGCLFLRFTVVDRWRSLYLFVNTFICTLDLYVDARMLRETVEASSPSDDCDSSLVGATNHPPPKRAARNIGSMSGKP</sequence>